<evidence type="ECO:0000256" key="10">
    <source>
        <dbReference type="RuleBase" id="RU365011"/>
    </source>
</evidence>
<name>A0AAW2ICK0_9NEOP</name>
<dbReference type="Gene3D" id="3.40.50.1820">
    <property type="entry name" value="alpha/beta hydrolase"/>
    <property type="match status" value="1"/>
</dbReference>
<evidence type="ECO:0000256" key="1">
    <source>
        <dbReference type="ARBA" id="ARBA00004477"/>
    </source>
</evidence>
<protein>
    <recommendedName>
        <fullName evidence="10">GPI inositol-deacylase</fullName>
        <ecNumber evidence="10">3.1.-.-</ecNumber>
    </recommendedName>
</protein>
<keyword evidence="9 10" id="KW-0472">Membrane</keyword>
<feature type="transmembrane region" description="Helical" evidence="10">
    <location>
        <begin position="916"/>
        <end position="933"/>
    </location>
</feature>
<feature type="transmembrane region" description="Helical" evidence="10">
    <location>
        <begin position="751"/>
        <end position="778"/>
    </location>
</feature>
<evidence type="ECO:0000256" key="9">
    <source>
        <dbReference type="ARBA" id="ARBA00023136"/>
    </source>
</evidence>
<dbReference type="PANTHER" id="PTHR15495">
    <property type="entry name" value="NEGATIVE REGULATOR OF VESICLE FORMATION-RELATED"/>
    <property type="match status" value="1"/>
</dbReference>
<dbReference type="PANTHER" id="PTHR15495:SF7">
    <property type="entry name" value="GPI INOSITOL-DEACYLASE"/>
    <property type="match status" value="1"/>
</dbReference>
<dbReference type="EMBL" id="JARGDH010000001">
    <property type="protein sequence ID" value="KAL0279676.1"/>
    <property type="molecule type" value="Genomic_DNA"/>
</dbReference>
<evidence type="ECO:0000256" key="2">
    <source>
        <dbReference type="ARBA" id="ARBA00006931"/>
    </source>
</evidence>
<dbReference type="GO" id="GO:0005789">
    <property type="term" value="C:endoplasmic reticulum membrane"/>
    <property type="evidence" value="ECO:0007669"/>
    <property type="project" value="UniProtKB-SubCell"/>
</dbReference>
<reference evidence="13" key="1">
    <citation type="journal article" date="2024" name="Gigascience">
        <title>Chromosome-level genome of the poultry shaft louse Menopon gallinae provides insight into the host-switching and adaptive evolution of parasitic lice.</title>
        <authorList>
            <person name="Xu Y."/>
            <person name="Ma L."/>
            <person name="Liu S."/>
            <person name="Liang Y."/>
            <person name="Liu Q."/>
            <person name="He Z."/>
            <person name="Tian L."/>
            <person name="Duan Y."/>
            <person name="Cai W."/>
            <person name="Li H."/>
            <person name="Song F."/>
        </authorList>
    </citation>
    <scope>NUCLEOTIDE SEQUENCE</scope>
    <source>
        <strain evidence="13">Cailab_2023a</strain>
    </source>
</reference>
<proteinExistence type="inferred from homology"/>
<feature type="compositionally biased region" description="Basic and acidic residues" evidence="11">
    <location>
        <begin position="845"/>
        <end position="859"/>
    </location>
</feature>
<feature type="compositionally biased region" description="Basic and acidic residues" evidence="11">
    <location>
        <begin position="810"/>
        <end position="826"/>
    </location>
</feature>
<comment type="caution">
    <text evidence="13">The sequence shown here is derived from an EMBL/GenBank/DDBJ whole genome shotgun (WGS) entry which is preliminary data.</text>
</comment>
<keyword evidence="6 10" id="KW-0256">Endoplasmic reticulum</keyword>
<evidence type="ECO:0000256" key="3">
    <source>
        <dbReference type="ARBA" id="ARBA00022448"/>
    </source>
</evidence>
<accession>A0AAW2ICK0</accession>
<evidence type="ECO:0000256" key="8">
    <source>
        <dbReference type="ARBA" id="ARBA00022989"/>
    </source>
</evidence>
<feature type="transmembrane region" description="Helical" evidence="10">
    <location>
        <begin position="691"/>
        <end position="714"/>
    </location>
</feature>
<dbReference type="AlphaFoldDB" id="A0AAW2ICK0"/>
<keyword evidence="5 10" id="KW-0378">Hydrolase</keyword>
<feature type="region of interest" description="Disordered" evidence="11">
    <location>
        <begin position="809"/>
        <end position="864"/>
    </location>
</feature>
<evidence type="ECO:0000259" key="12">
    <source>
        <dbReference type="Pfam" id="PF07819"/>
    </source>
</evidence>
<keyword evidence="7 10" id="KW-0653">Protein transport</keyword>
<feature type="transmembrane region" description="Helical" evidence="10">
    <location>
        <begin position="968"/>
        <end position="986"/>
    </location>
</feature>
<sequence>MSYSVPLNLVVVLSFIIFTFYILGIHNILTNLSENECEMTYMFEFPQFVEISLPQNVQKEHPRYALFGYAEGGHTERLRKMKFSGIPVLFVPGNSGSYKQGRSLASVSLRKALNSRTPFYFDYFMVDFNEDQSAVYGATLEGQARFVQHCITKILSFYPKNQPTSPTSVILIGHSVGGVISKAVFADPEFKKDSVQLLITLAAPLKNPVFIPDLYIANFYKKVDKLWKNSSVINNTTLVSIGGGDRDILVRSDLVFDNFGHINVVSTAVPGVWCSTDHLSILWCKQLVLTIVRALFDCVDLKTKQLTTDHDTRLSIMKYHLLKRSAGKRFATNQHSRFVSFDKEAQWNEYTLNQFSVVHVKGVNTNSYIMIRLYNDPDYAVAFIEAYNLNIKDWIFVCSADVIHKSVRICENGENLSNFTEIAPIPGSTRLKRKFVHLNLLQYKAKDFTHVIVKVPRLEGYVQVNIDVHDEKSRVINHTVPSMYYMSKETVIQETKENAVYYKINLVGFETIWHAYSLGVEALSCKGTKNNAVISLMFPWAAQHYHYYMNGKMSISAKLTLTSARRGSTNETEYPYVLLNLDPSCVYRVTIKPSLIASASQVVLYFTGVLPAYVVAVLLLTVRQQGLHLNEGECVFFHSAVCSAVRRYYLILQATILGSKIFGLGFFIHLLPLPDFFALEDLNMDFFFMSILMYGIAIIVVYSSGIACYVGVVISGKAAHKMALKFIAKTITSFVNWSEWVISILHQVPILASALLVSLALSTSGALSLTLGTIFYFLKISNMYEEYLEDIFHLSLKFIASKVKNITQKSKQENKSSEGNEQKEEITGSAPEGENSGGDSGALVEKPKENDSSSDESDKTVALPDNEPKEIGLLSTIHFHVTLFLLWSMLAFLHIPSLLVWARNYHYSVCLEKDPAVIPSLIVNICGAVLWQPGVPYSSRKLSRFVSALLFTLAAISIIYASVSLYRLSYIISAAVVVVTINQLVAKFS</sequence>
<evidence type="ECO:0000256" key="11">
    <source>
        <dbReference type="SAM" id="MobiDB-lite"/>
    </source>
</evidence>
<feature type="transmembrane region" description="Helical" evidence="10">
    <location>
        <begin position="7"/>
        <end position="29"/>
    </location>
</feature>
<dbReference type="SUPFAM" id="SSF53474">
    <property type="entry name" value="alpha/beta-Hydrolases"/>
    <property type="match status" value="1"/>
</dbReference>
<dbReference type="GO" id="GO:0006505">
    <property type="term" value="P:GPI anchor metabolic process"/>
    <property type="evidence" value="ECO:0007669"/>
    <property type="project" value="TreeGrafter"/>
</dbReference>
<dbReference type="Pfam" id="PF07819">
    <property type="entry name" value="PGAP1"/>
    <property type="match status" value="1"/>
</dbReference>
<keyword evidence="3 10" id="KW-0813">Transport</keyword>
<feature type="transmembrane region" description="Helical" evidence="10">
    <location>
        <begin position="877"/>
        <end position="896"/>
    </location>
</feature>
<feature type="transmembrane region" description="Helical" evidence="10">
    <location>
        <begin position="602"/>
        <end position="622"/>
    </location>
</feature>
<feature type="transmembrane region" description="Helical" evidence="10">
    <location>
        <begin position="726"/>
        <end position="745"/>
    </location>
</feature>
<comment type="function">
    <text evidence="10">Involved in inositol deacylation of GPI-anchored proteins which plays important roles in the quality control and ER-associated degradation of GPI-anchored proteins.</text>
</comment>
<feature type="domain" description="GPI inositol-deacylase PGAP1-like alpha/beta" evidence="12">
    <location>
        <begin position="83"/>
        <end position="297"/>
    </location>
</feature>
<organism evidence="13">
    <name type="scientific">Menopon gallinae</name>
    <name type="common">poultry shaft louse</name>
    <dbReference type="NCBI Taxonomy" id="328185"/>
    <lineage>
        <taxon>Eukaryota</taxon>
        <taxon>Metazoa</taxon>
        <taxon>Ecdysozoa</taxon>
        <taxon>Arthropoda</taxon>
        <taxon>Hexapoda</taxon>
        <taxon>Insecta</taxon>
        <taxon>Pterygota</taxon>
        <taxon>Neoptera</taxon>
        <taxon>Paraneoptera</taxon>
        <taxon>Psocodea</taxon>
        <taxon>Troctomorpha</taxon>
        <taxon>Phthiraptera</taxon>
        <taxon>Amblycera</taxon>
        <taxon>Menoponidae</taxon>
        <taxon>Menopon</taxon>
    </lineage>
</organism>
<evidence type="ECO:0000313" key="13">
    <source>
        <dbReference type="EMBL" id="KAL0279676.1"/>
    </source>
</evidence>
<keyword evidence="4 10" id="KW-0812">Transmembrane</keyword>
<comment type="subcellular location">
    <subcellularLocation>
        <location evidence="1">Endoplasmic reticulum membrane</location>
        <topology evidence="1">Multi-pass membrane protein</topology>
    </subcellularLocation>
</comment>
<dbReference type="GO" id="GO:0050185">
    <property type="term" value="F:phosphatidylinositol deacylase activity"/>
    <property type="evidence" value="ECO:0007669"/>
    <property type="project" value="TreeGrafter"/>
</dbReference>
<dbReference type="GO" id="GO:0015031">
    <property type="term" value="P:protein transport"/>
    <property type="evidence" value="ECO:0007669"/>
    <property type="project" value="UniProtKB-KW"/>
</dbReference>
<evidence type="ECO:0000256" key="5">
    <source>
        <dbReference type="ARBA" id="ARBA00022801"/>
    </source>
</evidence>
<dbReference type="InterPro" id="IPR029058">
    <property type="entry name" value="AB_hydrolase_fold"/>
</dbReference>
<keyword evidence="8 10" id="KW-1133">Transmembrane helix</keyword>
<evidence type="ECO:0000256" key="4">
    <source>
        <dbReference type="ARBA" id="ARBA00022692"/>
    </source>
</evidence>
<feature type="transmembrane region" description="Helical" evidence="10">
    <location>
        <begin position="648"/>
        <end position="671"/>
    </location>
</feature>
<gene>
    <name evidence="13" type="ORF">PYX00_001180</name>
</gene>
<dbReference type="InterPro" id="IPR039529">
    <property type="entry name" value="PGAP1/BST1"/>
</dbReference>
<evidence type="ECO:0000256" key="7">
    <source>
        <dbReference type="ARBA" id="ARBA00022927"/>
    </source>
</evidence>
<dbReference type="EC" id="3.1.-.-" evidence="10"/>
<feature type="transmembrane region" description="Helical" evidence="10">
    <location>
        <begin position="945"/>
        <end position="962"/>
    </location>
</feature>
<dbReference type="GO" id="GO:0006888">
    <property type="term" value="P:endoplasmic reticulum to Golgi vesicle-mediated transport"/>
    <property type="evidence" value="ECO:0007669"/>
    <property type="project" value="TreeGrafter"/>
</dbReference>
<evidence type="ECO:0000256" key="6">
    <source>
        <dbReference type="ARBA" id="ARBA00022824"/>
    </source>
</evidence>
<comment type="similarity">
    <text evidence="2 10">Belongs to the GPI inositol-deacylase family.</text>
</comment>
<dbReference type="InterPro" id="IPR012908">
    <property type="entry name" value="PGAP1-ab_dom-like"/>
</dbReference>
<dbReference type="Pfam" id="PF24660">
    <property type="entry name" value="PGAP1_3rd"/>
    <property type="match status" value="1"/>
</dbReference>